<comment type="caution">
    <text evidence="2">The sequence shown here is derived from an EMBL/GenBank/DDBJ whole genome shotgun (WGS) entry which is preliminary data.</text>
</comment>
<proteinExistence type="predicted"/>
<protein>
    <submittedName>
        <fullName evidence="2">Uncharacterized protein</fullName>
    </submittedName>
</protein>
<sequence length="130" mass="14510">MIACPVCGKILKTEFGLVGHLRLKCDNAHLQYNKRIIDNVKNEPVPQPQPTPDEHSTKDQLVGDVEQIVHHVIDGLVQPVKPEQPVVPPQPLLEQLKEKMDGWPVNDHAVIDGAPEDLQAALRKHHISLI</sequence>
<reference evidence="2" key="1">
    <citation type="journal article" date="2014" name="Front. Microbiol.">
        <title>High frequency of phylogenetically diverse reductive dehalogenase-homologous genes in deep subseafloor sedimentary metagenomes.</title>
        <authorList>
            <person name="Kawai M."/>
            <person name="Futagami T."/>
            <person name="Toyoda A."/>
            <person name="Takaki Y."/>
            <person name="Nishi S."/>
            <person name="Hori S."/>
            <person name="Arai W."/>
            <person name="Tsubouchi T."/>
            <person name="Morono Y."/>
            <person name="Uchiyama I."/>
            <person name="Ito T."/>
            <person name="Fujiyama A."/>
            <person name="Inagaki F."/>
            <person name="Takami H."/>
        </authorList>
    </citation>
    <scope>NUCLEOTIDE SEQUENCE</scope>
    <source>
        <strain evidence="2">Expedition CK06-06</strain>
    </source>
</reference>
<organism evidence="2">
    <name type="scientific">marine sediment metagenome</name>
    <dbReference type="NCBI Taxonomy" id="412755"/>
    <lineage>
        <taxon>unclassified sequences</taxon>
        <taxon>metagenomes</taxon>
        <taxon>ecological metagenomes</taxon>
    </lineage>
</organism>
<gene>
    <name evidence="2" type="ORF">S06H3_01503</name>
</gene>
<evidence type="ECO:0000256" key="1">
    <source>
        <dbReference type="SAM" id="MobiDB-lite"/>
    </source>
</evidence>
<dbReference type="AlphaFoldDB" id="X1KVG3"/>
<name>X1KVG3_9ZZZZ</name>
<feature type="region of interest" description="Disordered" evidence="1">
    <location>
        <begin position="39"/>
        <end position="59"/>
    </location>
</feature>
<evidence type="ECO:0000313" key="2">
    <source>
        <dbReference type="EMBL" id="GAH97620.1"/>
    </source>
</evidence>
<dbReference type="EMBL" id="BARV01000380">
    <property type="protein sequence ID" value="GAH97620.1"/>
    <property type="molecule type" value="Genomic_DNA"/>
</dbReference>
<accession>X1KVG3</accession>